<evidence type="ECO:0000256" key="2">
    <source>
        <dbReference type="SAM" id="Phobius"/>
    </source>
</evidence>
<dbReference type="AlphaFoldDB" id="A0A9P7BH54"/>
<dbReference type="PANTHER" id="PTHR10281">
    <property type="entry name" value="MEMBRANE-ASSOCIATED PROGESTERONE RECEPTOR COMPONENT-RELATED"/>
    <property type="match status" value="1"/>
</dbReference>
<accession>A0A9P7BH54</accession>
<keyword evidence="2" id="KW-0812">Transmembrane</keyword>
<keyword evidence="5" id="KW-1185">Reference proteome</keyword>
<dbReference type="PANTHER" id="PTHR10281:SF76">
    <property type="entry name" value="CALCUTTA CUP-RELATED"/>
    <property type="match status" value="1"/>
</dbReference>
<dbReference type="GO" id="GO:0016020">
    <property type="term" value="C:membrane"/>
    <property type="evidence" value="ECO:0007669"/>
    <property type="project" value="TreeGrafter"/>
</dbReference>
<organism evidence="4 5">
    <name type="scientific">Pichia californica</name>
    <dbReference type="NCBI Taxonomy" id="460514"/>
    <lineage>
        <taxon>Eukaryota</taxon>
        <taxon>Fungi</taxon>
        <taxon>Dikarya</taxon>
        <taxon>Ascomycota</taxon>
        <taxon>Saccharomycotina</taxon>
        <taxon>Pichiomycetes</taxon>
        <taxon>Pichiales</taxon>
        <taxon>Pichiaceae</taxon>
        <taxon>Pichia</taxon>
    </lineage>
</organism>
<proteinExistence type="inferred from homology"/>
<comment type="similarity">
    <text evidence="1">Belongs to the cytochrome b5 family. MAPR subfamily.</text>
</comment>
<dbReference type="Proteomes" id="UP000697127">
    <property type="component" value="Unassembled WGS sequence"/>
</dbReference>
<gene>
    <name evidence="4" type="ORF">C6P40_000955</name>
</gene>
<evidence type="ECO:0000259" key="3">
    <source>
        <dbReference type="SMART" id="SM01117"/>
    </source>
</evidence>
<feature type="domain" description="Cytochrome b5 heme-binding" evidence="3">
    <location>
        <begin position="64"/>
        <end position="167"/>
    </location>
</feature>
<dbReference type="SMART" id="SM01117">
    <property type="entry name" value="Cyt-b5"/>
    <property type="match status" value="1"/>
</dbReference>
<dbReference type="SUPFAM" id="SSF55856">
    <property type="entry name" value="Cytochrome b5-like heme/steroid binding domain"/>
    <property type="match status" value="1"/>
</dbReference>
<evidence type="ECO:0000256" key="1">
    <source>
        <dbReference type="ARBA" id="ARBA00038357"/>
    </source>
</evidence>
<dbReference type="OrthoDB" id="10257697at2759"/>
<dbReference type="InterPro" id="IPR001199">
    <property type="entry name" value="Cyt_B5-like_heme/steroid-bd"/>
</dbReference>
<dbReference type="Gene3D" id="3.10.120.10">
    <property type="entry name" value="Cytochrome b5-like heme/steroid binding domain"/>
    <property type="match status" value="1"/>
</dbReference>
<keyword evidence="2" id="KW-0472">Membrane</keyword>
<sequence length="189" mass="22341">MGDDIARTRFGLLDVLQLFSGLIILNAILSYTFTSSTVWGYDNTRYVDPAYIMFIIKGSPMKYFTPEMLKTETELSGRLLLSINKKIFDVTRNREMYDSKYVSSRYSTFIGNDCTRMYINGCFKDINQCTWDLRNIGYDDKWVNKTVLHWEEFYRKNLGYWQVGYLDIGDEKDYEIPKKCLNGMKYPRI</sequence>
<feature type="transmembrane region" description="Helical" evidence="2">
    <location>
        <begin position="12"/>
        <end position="33"/>
    </location>
</feature>
<dbReference type="InterPro" id="IPR036400">
    <property type="entry name" value="Cyt_B5-like_heme/steroid_sf"/>
</dbReference>
<keyword evidence="2" id="KW-1133">Transmembrane helix</keyword>
<dbReference type="EMBL" id="PUHW01000015">
    <property type="protein sequence ID" value="KAG0690871.1"/>
    <property type="molecule type" value="Genomic_DNA"/>
</dbReference>
<dbReference type="InterPro" id="IPR050577">
    <property type="entry name" value="MAPR/NEUFC/NENF-like"/>
</dbReference>
<protein>
    <recommendedName>
        <fullName evidence="3">Cytochrome b5 heme-binding domain-containing protein</fullName>
    </recommendedName>
</protein>
<evidence type="ECO:0000313" key="4">
    <source>
        <dbReference type="EMBL" id="KAG0690871.1"/>
    </source>
</evidence>
<reference evidence="4" key="1">
    <citation type="submission" date="2020-11" db="EMBL/GenBank/DDBJ databases">
        <title>Kefir isolates.</title>
        <authorList>
            <person name="Marcisauskas S."/>
            <person name="Kim Y."/>
            <person name="Blasche S."/>
        </authorList>
    </citation>
    <scope>NUCLEOTIDE SEQUENCE</scope>
    <source>
        <strain evidence="4">Olga-1</strain>
    </source>
</reference>
<evidence type="ECO:0000313" key="5">
    <source>
        <dbReference type="Proteomes" id="UP000697127"/>
    </source>
</evidence>
<comment type="caution">
    <text evidence="4">The sequence shown here is derived from an EMBL/GenBank/DDBJ whole genome shotgun (WGS) entry which is preliminary data.</text>
</comment>
<name>A0A9P7BH54_9ASCO</name>
<dbReference type="GO" id="GO:0012505">
    <property type="term" value="C:endomembrane system"/>
    <property type="evidence" value="ECO:0007669"/>
    <property type="project" value="TreeGrafter"/>
</dbReference>